<feature type="transmembrane region" description="Helical" evidence="1">
    <location>
        <begin position="159"/>
        <end position="179"/>
    </location>
</feature>
<dbReference type="Proteomes" id="UP000664132">
    <property type="component" value="Unassembled WGS sequence"/>
</dbReference>
<keyword evidence="1" id="KW-1133">Transmembrane helix</keyword>
<dbReference type="EMBL" id="JAFJYH010000015">
    <property type="protein sequence ID" value="KAG4424900.1"/>
    <property type="molecule type" value="Genomic_DNA"/>
</dbReference>
<reference evidence="3" key="1">
    <citation type="submission" date="2021-02" db="EMBL/GenBank/DDBJ databases">
        <title>Genome sequence Cadophora malorum strain M34.</title>
        <authorList>
            <person name="Stefanovic E."/>
            <person name="Vu D."/>
            <person name="Scully C."/>
            <person name="Dijksterhuis J."/>
            <person name="Roader J."/>
            <person name="Houbraken J."/>
        </authorList>
    </citation>
    <scope>NUCLEOTIDE SEQUENCE</scope>
    <source>
        <strain evidence="3">M34</strain>
    </source>
</reference>
<evidence type="ECO:0000256" key="1">
    <source>
        <dbReference type="SAM" id="Phobius"/>
    </source>
</evidence>
<sequence>MASSKAVLGFFHAVLVILYAVEGAEGYNEEACCNLAKSEGAFVGLVPDNQTCGQSYLPGLPPAEPLFISYQFCSTRCSGIQLSNATKVNEWIAPIAQFIMPSIIFSMSIPRRKEIEFANLFEFQWPRTLTRFAWFNNFVLLLVSFLCFIVILIPVTIDTIIWIAVIIVGAGNMLVGGLYEAHLDYRIVNFVRDLDHGTNEGKLRMKRELLVTVTCGNLLLDKGNPQMSIPRSITIPGLDTTDGDQCSRFRLLNLLGSQASFGGAVGSPVLFYLAPFTYTILDLLENPSNEDSAISLSFGIELMVSLFRSRFYVIKPDTTLHGGMN</sequence>
<name>A0A8H7WHG5_9HELO</name>
<keyword evidence="1" id="KW-0472">Membrane</keyword>
<organism evidence="3 4">
    <name type="scientific">Cadophora malorum</name>
    <dbReference type="NCBI Taxonomy" id="108018"/>
    <lineage>
        <taxon>Eukaryota</taxon>
        <taxon>Fungi</taxon>
        <taxon>Dikarya</taxon>
        <taxon>Ascomycota</taxon>
        <taxon>Pezizomycotina</taxon>
        <taxon>Leotiomycetes</taxon>
        <taxon>Helotiales</taxon>
        <taxon>Ploettnerulaceae</taxon>
        <taxon>Cadophora</taxon>
    </lineage>
</organism>
<feature type="chain" id="PRO_5034477773" evidence="2">
    <location>
        <begin position="27"/>
        <end position="325"/>
    </location>
</feature>
<evidence type="ECO:0000313" key="3">
    <source>
        <dbReference type="EMBL" id="KAG4424900.1"/>
    </source>
</evidence>
<evidence type="ECO:0000313" key="4">
    <source>
        <dbReference type="Proteomes" id="UP000664132"/>
    </source>
</evidence>
<keyword evidence="1" id="KW-0812">Transmembrane</keyword>
<evidence type="ECO:0000256" key="2">
    <source>
        <dbReference type="SAM" id="SignalP"/>
    </source>
</evidence>
<feature type="transmembrane region" description="Helical" evidence="1">
    <location>
        <begin position="132"/>
        <end position="153"/>
    </location>
</feature>
<keyword evidence="2" id="KW-0732">Signal</keyword>
<proteinExistence type="predicted"/>
<comment type="caution">
    <text evidence="3">The sequence shown here is derived from an EMBL/GenBank/DDBJ whole genome shotgun (WGS) entry which is preliminary data.</text>
</comment>
<feature type="signal peptide" evidence="2">
    <location>
        <begin position="1"/>
        <end position="26"/>
    </location>
</feature>
<accession>A0A8H7WHG5</accession>
<dbReference type="OrthoDB" id="5392263at2759"/>
<keyword evidence="4" id="KW-1185">Reference proteome</keyword>
<protein>
    <submittedName>
        <fullName evidence="3">Uncharacterized protein</fullName>
    </submittedName>
</protein>
<dbReference type="AlphaFoldDB" id="A0A8H7WHG5"/>
<gene>
    <name evidence="3" type="ORF">IFR04_001871</name>
</gene>